<keyword evidence="6" id="KW-0812">Transmembrane</keyword>
<keyword evidence="3 5" id="KW-0807">Transducer</keyword>
<keyword evidence="6" id="KW-0472">Membrane</keyword>
<evidence type="ECO:0000259" key="9">
    <source>
        <dbReference type="PROSITE" id="PS50885"/>
    </source>
</evidence>
<comment type="subcellular location">
    <subcellularLocation>
        <location evidence="1">Cell inner membrane</location>
        <topology evidence="1">Multi-pass membrane protein</topology>
    </subcellularLocation>
</comment>
<evidence type="ECO:0000256" key="4">
    <source>
        <dbReference type="ARBA" id="ARBA00029447"/>
    </source>
</evidence>
<dbReference type="InterPro" id="IPR004089">
    <property type="entry name" value="MCPsignal_dom"/>
</dbReference>
<keyword evidence="2" id="KW-1003">Cell membrane</keyword>
<protein>
    <submittedName>
        <fullName evidence="10">Methyl-accepting chemotaxis protein</fullName>
    </submittedName>
</protein>
<evidence type="ECO:0000259" key="7">
    <source>
        <dbReference type="PROSITE" id="PS50111"/>
    </source>
</evidence>
<dbReference type="PANTHER" id="PTHR32089">
    <property type="entry name" value="METHYL-ACCEPTING CHEMOTAXIS PROTEIN MCPB"/>
    <property type="match status" value="1"/>
</dbReference>
<reference evidence="10 11" key="1">
    <citation type="submission" date="2019-03" db="EMBL/GenBank/DDBJ databases">
        <title>Genomic Encyclopedia of Type Strains, Phase IV (KMG-IV): sequencing the most valuable type-strain genomes for metagenomic binning, comparative biology and taxonomic classification.</title>
        <authorList>
            <person name="Goeker M."/>
        </authorList>
    </citation>
    <scope>NUCLEOTIDE SEQUENCE [LARGE SCALE GENOMIC DNA]</scope>
    <source>
        <strain evidence="10 11">DSM 101688</strain>
    </source>
</reference>
<dbReference type="PROSITE" id="PS50885">
    <property type="entry name" value="HAMP"/>
    <property type="match status" value="1"/>
</dbReference>
<feature type="domain" description="T-SNARE coiled-coil homology" evidence="8">
    <location>
        <begin position="456"/>
        <end position="518"/>
    </location>
</feature>
<dbReference type="GO" id="GO:0006935">
    <property type="term" value="P:chemotaxis"/>
    <property type="evidence" value="ECO:0007669"/>
    <property type="project" value="InterPro"/>
</dbReference>
<dbReference type="GO" id="GO:0004888">
    <property type="term" value="F:transmembrane signaling receptor activity"/>
    <property type="evidence" value="ECO:0007669"/>
    <property type="project" value="InterPro"/>
</dbReference>
<feature type="transmembrane region" description="Helical" evidence="6">
    <location>
        <begin position="12"/>
        <end position="33"/>
    </location>
</feature>
<keyword evidence="2" id="KW-0997">Cell inner membrane</keyword>
<name>A0A4R3JGS0_9PROT</name>
<feature type="domain" description="HAMP" evidence="9">
    <location>
        <begin position="211"/>
        <end position="264"/>
    </location>
</feature>
<keyword evidence="11" id="KW-1185">Reference proteome</keyword>
<dbReference type="RefSeq" id="WP_243644679.1">
    <property type="nucleotide sequence ID" value="NZ_CP119676.1"/>
</dbReference>
<evidence type="ECO:0000256" key="2">
    <source>
        <dbReference type="ARBA" id="ARBA00022519"/>
    </source>
</evidence>
<accession>A0A4R3JGS0</accession>
<dbReference type="AlphaFoldDB" id="A0A4R3JGS0"/>
<feature type="domain" description="Methyl-accepting transducer" evidence="7">
    <location>
        <begin position="304"/>
        <end position="540"/>
    </location>
</feature>
<sequence length="560" mass="58392">MMTFSIKQKLIGIGAGSILSLVLLAGIAFFSFFQVKQAEIQNEIRHTQIANVGDMRVAALEIMLAAMDSIIDKDQGTITPERRTIIESNIALLRAKVGPLVRDADTDKERRIAKGIGAKIDGLEKGILGDLQNLIQTKASDAAFAKIDDVLDNNGIAMSEDLAVFATSVKMEVQESSQALRASLNTAERLILIVALISVVVLGGLLFLIGRSITFPLAKMTDAMHRLASGNNKTDIPGVGKKDEIGKMADAVQVFKDNMAKAQRLSEEQAQEQATRAKRAKAIEALTQGFDKDVSGMLGLVSSAVGELQSTAKSMSHTAEETNNRSTTVAAAAEEASTNVQTVASAAEELSSSISEISRQVSQSTQISSTAVAEVEGANKKVQGLAEAANKIGEVVALITDIADQTNLLALNATIEAARAGEAGKGFAVVASEVKNLANQTAKATEEIGAQIGGIQTATQDAVGAIQSIGGIIGEINEIASAIAAAVEEQGAATQEIARNVEQAANGTGEVSSNIAGVTQAAGEAGASSNQVLDASDKLAQQSEQLRVQVDGFLRNIQTA</sequence>
<comment type="similarity">
    <text evidence="4">Belongs to the methyl-accepting chemotaxis (MCP) protein family.</text>
</comment>
<organism evidence="10 11">
    <name type="scientific">Varunaivibrio sulfuroxidans</name>
    <dbReference type="NCBI Taxonomy" id="1773489"/>
    <lineage>
        <taxon>Bacteria</taxon>
        <taxon>Pseudomonadati</taxon>
        <taxon>Pseudomonadota</taxon>
        <taxon>Alphaproteobacteria</taxon>
        <taxon>Rhodospirillales</taxon>
        <taxon>Magnetovibrionaceae</taxon>
        <taxon>Varunaivibrio</taxon>
    </lineage>
</organism>
<evidence type="ECO:0000313" key="11">
    <source>
        <dbReference type="Proteomes" id="UP000295304"/>
    </source>
</evidence>
<dbReference type="GO" id="GO:0007165">
    <property type="term" value="P:signal transduction"/>
    <property type="evidence" value="ECO:0007669"/>
    <property type="project" value="UniProtKB-KW"/>
</dbReference>
<dbReference type="EMBL" id="SLZW01000001">
    <property type="protein sequence ID" value="TCS65107.1"/>
    <property type="molecule type" value="Genomic_DNA"/>
</dbReference>
<evidence type="ECO:0000256" key="3">
    <source>
        <dbReference type="ARBA" id="ARBA00023224"/>
    </source>
</evidence>
<dbReference type="InterPro" id="IPR004090">
    <property type="entry name" value="Chemotax_Me-accpt_rcpt"/>
</dbReference>
<dbReference type="Gene3D" id="6.10.340.10">
    <property type="match status" value="1"/>
</dbReference>
<dbReference type="SMART" id="SM00283">
    <property type="entry name" value="MA"/>
    <property type="match status" value="1"/>
</dbReference>
<dbReference type="Gene3D" id="1.10.287.950">
    <property type="entry name" value="Methyl-accepting chemotaxis protein"/>
    <property type="match status" value="1"/>
</dbReference>
<evidence type="ECO:0000313" key="10">
    <source>
        <dbReference type="EMBL" id="TCS65107.1"/>
    </source>
</evidence>
<feature type="transmembrane region" description="Helical" evidence="6">
    <location>
        <begin position="190"/>
        <end position="210"/>
    </location>
</feature>
<dbReference type="SMART" id="SM00304">
    <property type="entry name" value="HAMP"/>
    <property type="match status" value="1"/>
</dbReference>
<evidence type="ECO:0000256" key="5">
    <source>
        <dbReference type="PROSITE-ProRule" id="PRU00284"/>
    </source>
</evidence>
<dbReference type="SUPFAM" id="SSF58104">
    <property type="entry name" value="Methyl-accepting chemotaxis protein (MCP) signaling domain"/>
    <property type="match status" value="1"/>
</dbReference>
<comment type="caution">
    <text evidence="10">The sequence shown here is derived from an EMBL/GenBank/DDBJ whole genome shotgun (WGS) entry which is preliminary data.</text>
</comment>
<evidence type="ECO:0000259" key="8">
    <source>
        <dbReference type="PROSITE" id="PS50192"/>
    </source>
</evidence>
<proteinExistence type="inferred from homology"/>
<dbReference type="PRINTS" id="PR00260">
    <property type="entry name" value="CHEMTRNSDUCR"/>
</dbReference>
<dbReference type="PROSITE" id="PS50111">
    <property type="entry name" value="CHEMOTAXIS_TRANSDUC_2"/>
    <property type="match status" value="1"/>
</dbReference>
<dbReference type="InterPro" id="IPR000727">
    <property type="entry name" value="T_SNARE_dom"/>
</dbReference>
<dbReference type="Proteomes" id="UP000295304">
    <property type="component" value="Unassembled WGS sequence"/>
</dbReference>
<dbReference type="Pfam" id="PF00672">
    <property type="entry name" value="HAMP"/>
    <property type="match status" value="1"/>
</dbReference>
<dbReference type="PROSITE" id="PS50192">
    <property type="entry name" value="T_SNARE"/>
    <property type="match status" value="1"/>
</dbReference>
<dbReference type="PANTHER" id="PTHR32089:SF112">
    <property type="entry name" value="LYSOZYME-LIKE PROTEIN-RELATED"/>
    <property type="match status" value="1"/>
</dbReference>
<dbReference type="InterPro" id="IPR003660">
    <property type="entry name" value="HAMP_dom"/>
</dbReference>
<gene>
    <name evidence="10" type="ORF">EDD55_101441</name>
</gene>
<dbReference type="CDD" id="cd06225">
    <property type="entry name" value="HAMP"/>
    <property type="match status" value="1"/>
</dbReference>
<evidence type="ECO:0000256" key="1">
    <source>
        <dbReference type="ARBA" id="ARBA00004429"/>
    </source>
</evidence>
<keyword evidence="6" id="KW-1133">Transmembrane helix</keyword>
<dbReference type="Pfam" id="PF00015">
    <property type="entry name" value="MCPsignal"/>
    <property type="match status" value="1"/>
</dbReference>
<evidence type="ECO:0000256" key="6">
    <source>
        <dbReference type="SAM" id="Phobius"/>
    </source>
</evidence>
<dbReference type="GO" id="GO:0005886">
    <property type="term" value="C:plasma membrane"/>
    <property type="evidence" value="ECO:0007669"/>
    <property type="project" value="UniProtKB-SubCell"/>
</dbReference>